<dbReference type="GO" id="GO:0005524">
    <property type="term" value="F:ATP binding"/>
    <property type="evidence" value="ECO:0007669"/>
    <property type="project" value="UniProtKB-KW"/>
</dbReference>
<keyword evidence="8" id="KW-1185">Reference proteome</keyword>
<name>A0A401FTV1_9BACT</name>
<gene>
    <name evidence="7" type="ORF">DENIS_1343</name>
</gene>
<proteinExistence type="inferred from homology"/>
<dbReference type="GO" id="GO:0005886">
    <property type="term" value="C:plasma membrane"/>
    <property type="evidence" value="ECO:0007669"/>
    <property type="project" value="TreeGrafter"/>
</dbReference>
<dbReference type="Proteomes" id="UP000288096">
    <property type="component" value="Unassembled WGS sequence"/>
</dbReference>
<accession>A0A401FTV1</accession>
<dbReference type="Gene3D" id="3.40.50.300">
    <property type="entry name" value="P-loop containing nucleotide triphosphate hydrolases"/>
    <property type="match status" value="1"/>
</dbReference>
<dbReference type="RefSeq" id="WP_124327814.1">
    <property type="nucleotide sequence ID" value="NZ_BEXT01000001.1"/>
</dbReference>
<dbReference type="InterPro" id="IPR001482">
    <property type="entry name" value="T2SS/T4SS_dom"/>
</dbReference>
<evidence type="ECO:0000259" key="6">
    <source>
        <dbReference type="Pfam" id="PF05157"/>
    </source>
</evidence>
<dbReference type="Gene3D" id="3.30.300.160">
    <property type="entry name" value="Type II secretion system, protein E, N-terminal domain"/>
    <property type="match status" value="1"/>
</dbReference>
<dbReference type="GO" id="GO:0016887">
    <property type="term" value="F:ATP hydrolysis activity"/>
    <property type="evidence" value="ECO:0007669"/>
    <property type="project" value="TreeGrafter"/>
</dbReference>
<dbReference type="InterPro" id="IPR037257">
    <property type="entry name" value="T2SS_E_N_sf"/>
</dbReference>
<protein>
    <submittedName>
        <fullName evidence="7">Type II secretion system protein GspE</fullName>
    </submittedName>
</protein>
<evidence type="ECO:0000256" key="3">
    <source>
        <dbReference type="ARBA" id="ARBA00022840"/>
    </source>
</evidence>
<feature type="domain" description="Bacterial type II secretion system protein E" evidence="5">
    <location>
        <begin position="185"/>
        <end position="565"/>
    </location>
</feature>
<sequence>MAGEKIKKTAQRSGEHKRIGDILLEAGLITADQMKAALREQAVSGKRLGSVLIRLGFISEENMVGALSRQLGFPSVDLKKVTLSHEMAGMLPPDFIIRHQLVPVGWADNTLKVAMVNPLDRSAIGDIEFMIGTAVQPLVTSMSAMEQFLDKMRKDHPSLSATPDGVETGSPSEGRAPDSQEPAEAAANRIISKVLTDAVRSGATYVHVKPRQRDVMVRYRIDGVLQTAITFPAETWASFLERFKAMARMDIALTRHVQSGTATVRIGDRPANLMISVLPTLNGEKLVIRILGKGQKMRNPESLGMHPKDLSSYYALLARPSGILMVVGPSGSGTSTTLYTSLRFLRSEEKNIVTIEDPVEYEIPGINQVRVSVREGISFSAGLRSLVHQDPDVVMVSEIQDAETASLVFQAALRGRLMLSSLHINNAVSALAYLMTLDVRRHIVASSIAGIVAQRLVRRNCPHCLEKYIPEPRVLAGLNIDAMEVAKMHFFRGRGCVHCNHTGYSGQIGIYEILTVDHIIRELILRRASEREIFMAVRGKGMTTMEENGLYLVLNRITTLEEIVRVIPPDEIATRRKGAWEKYILSLFDDAIYLL</sequence>
<dbReference type="SUPFAM" id="SSF160246">
    <property type="entry name" value="EspE N-terminal domain-like"/>
    <property type="match status" value="1"/>
</dbReference>
<evidence type="ECO:0000259" key="5">
    <source>
        <dbReference type="Pfam" id="PF00437"/>
    </source>
</evidence>
<evidence type="ECO:0000256" key="4">
    <source>
        <dbReference type="SAM" id="MobiDB-lite"/>
    </source>
</evidence>
<dbReference type="EMBL" id="BEXT01000001">
    <property type="protein sequence ID" value="GBC60391.1"/>
    <property type="molecule type" value="Genomic_DNA"/>
</dbReference>
<keyword evidence="3" id="KW-0067">ATP-binding</keyword>
<dbReference type="OrthoDB" id="9805147at2"/>
<reference evidence="8" key="2">
    <citation type="submission" date="2019-01" db="EMBL/GenBank/DDBJ databases">
        <title>Genome sequence of Desulfonema ishimotonii strain Tokyo 01.</title>
        <authorList>
            <person name="Fukui M."/>
        </authorList>
    </citation>
    <scope>NUCLEOTIDE SEQUENCE [LARGE SCALE GENOMIC DNA]</scope>
    <source>
        <strain evidence="8">Tokyo 01</strain>
    </source>
</reference>
<reference evidence="8" key="1">
    <citation type="submission" date="2017-11" db="EMBL/GenBank/DDBJ databases">
        <authorList>
            <person name="Watanabe M."/>
            <person name="Kojima H."/>
        </authorList>
    </citation>
    <scope>NUCLEOTIDE SEQUENCE [LARGE SCALE GENOMIC DNA]</scope>
    <source>
        <strain evidence="8">Tokyo 01</strain>
    </source>
</reference>
<dbReference type="Gene3D" id="1.10.40.70">
    <property type="match status" value="1"/>
</dbReference>
<dbReference type="Pfam" id="PF05157">
    <property type="entry name" value="MshEN"/>
    <property type="match status" value="1"/>
</dbReference>
<evidence type="ECO:0000256" key="1">
    <source>
        <dbReference type="ARBA" id="ARBA00006611"/>
    </source>
</evidence>
<dbReference type="PANTHER" id="PTHR30258">
    <property type="entry name" value="TYPE II SECRETION SYSTEM PROTEIN GSPE-RELATED"/>
    <property type="match status" value="1"/>
</dbReference>
<dbReference type="AlphaFoldDB" id="A0A401FTV1"/>
<evidence type="ECO:0000313" key="7">
    <source>
        <dbReference type="EMBL" id="GBC60391.1"/>
    </source>
</evidence>
<dbReference type="PANTHER" id="PTHR30258:SF2">
    <property type="entry name" value="COMG OPERON PROTEIN 1"/>
    <property type="match status" value="1"/>
</dbReference>
<evidence type="ECO:0000256" key="2">
    <source>
        <dbReference type="ARBA" id="ARBA00022741"/>
    </source>
</evidence>
<comment type="similarity">
    <text evidence="1">Belongs to the GSP E family.</text>
</comment>
<keyword evidence="2" id="KW-0547">Nucleotide-binding</keyword>
<organism evidence="7 8">
    <name type="scientific">Desulfonema ishimotonii</name>
    <dbReference type="NCBI Taxonomy" id="45657"/>
    <lineage>
        <taxon>Bacteria</taxon>
        <taxon>Pseudomonadati</taxon>
        <taxon>Thermodesulfobacteriota</taxon>
        <taxon>Desulfobacteria</taxon>
        <taxon>Desulfobacterales</taxon>
        <taxon>Desulfococcaceae</taxon>
        <taxon>Desulfonema</taxon>
    </lineage>
</organism>
<comment type="caution">
    <text evidence="7">The sequence shown here is derived from an EMBL/GenBank/DDBJ whole genome shotgun (WGS) entry which is preliminary data.</text>
</comment>
<feature type="region of interest" description="Disordered" evidence="4">
    <location>
        <begin position="155"/>
        <end position="183"/>
    </location>
</feature>
<dbReference type="InterPro" id="IPR007831">
    <property type="entry name" value="T2SS_GspE_N"/>
</dbReference>
<evidence type="ECO:0000313" key="8">
    <source>
        <dbReference type="Proteomes" id="UP000288096"/>
    </source>
</evidence>
<feature type="domain" description="Type II secretion system protein GspE N-terminal" evidence="6">
    <location>
        <begin position="71"/>
        <end position="155"/>
    </location>
</feature>
<dbReference type="Pfam" id="PF00437">
    <property type="entry name" value="T2SSE"/>
    <property type="match status" value="1"/>
</dbReference>
<dbReference type="SUPFAM" id="SSF52540">
    <property type="entry name" value="P-loop containing nucleoside triphosphate hydrolases"/>
    <property type="match status" value="1"/>
</dbReference>
<dbReference type="CDD" id="cd01129">
    <property type="entry name" value="PulE-GspE-like"/>
    <property type="match status" value="1"/>
</dbReference>
<dbReference type="InterPro" id="IPR027417">
    <property type="entry name" value="P-loop_NTPase"/>
</dbReference>
<dbReference type="Gene3D" id="3.30.450.90">
    <property type="match status" value="1"/>
</dbReference>